<accession>A0A1Y2M7G4</accession>
<dbReference type="InParanoid" id="A0A1Y2M7G4"/>
<dbReference type="SUPFAM" id="SSF51735">
    <property type="entry name" value="NAD(P)-binding Rossmann-fold domains"/>
    <property type="match status" value="1"/>
</dbReference>
<dbReference type="InterPro" id="IPR036291">
    <property type="entry name" value="NAD(P)-bd_dom_sf"/>
</dbReference>
<dbReference type="InterPro" id="IPR016040">
    <property type="entry name" value="NAD(P)-bd_dom"/>
</dbReference>
<organism evidence="5 6">
    <name type="scientific">Epicoccum nigrum</name>
    <name type="common">Soil fungus</name>
    <name type="synonym">Epicoccum purpurascens</name>
    <dbReference type="NCBI Taxonomy" id="105696"/>
    <lineage>
        <taxon>Eukaryota</taxon>
        <taxon>Fungi</taxon>
        <taxon>Dikarya</taxon>
        <taxon>Ascomycota</taxon>
        <taxon>Pezizomycotina</taxon>
        <taxon>Dothideomycetes</taxon>
        <taxon>Pleosporomycetidae</taxon>
        <taxon>Pleosporales</taxon>
        <taxon>Pleosporineae</taxon>
        <taxon>Didymellaceae</taxon>
        <taxon>Epicoccum</taxon>
    </lineage>
</organism>
<dbReference type="PANTHER" id="PTHR47706:SF4">
    <property type="entry name" value="NMRA-LIKE DOMAIN-CONTAINING PROTEIN"/>
    <property type="match status" value="1"/>
</dbReference>
<dbReference type="STRING" id="105696.A0A1Y2M7G4"/>
<dbReference type="Proteomes" id="UP000193240">
    <property type="component" value="Unassembled WGS sequence"/>
</dbReference>
<dbReference type="InterPro" id="IPR051609">
    <property type="entry name" value="NmrA/Isoflavone_reductase-like"/>
</dbReference>
<protein>
    <recommendedName>
        <fullName evidence="4">NAD(P)-binding domain-containing protein</fullName>
    </recommendedName>
</protein>
<evidence type="ECO:0000259" key="4">
    <source>
        <dbReference type="Pfam" id="PF13460"/>
    </source>
</evidence>
<dbReference type="Gene3D" id="3.90.25.10">
    <property type="entry name" value="UDP-galactose 4-epimerase, domain 1"/>
    <property type="match status" value="1"/>
</dbReference>
<keyword evidence="6" id="KW-1185">Reference proteome</keyword>
<dbReference type="PANTHER" id="PTHR47706">
    <property type="entry name" value="NMRA-LIKE FAMILY PROTEIN"/>
    <property type="match status" value="1"/>
</dbReference>
<proteinExistence type="inferred from homology"/>
<reference evidence="5 6" key="1">
    <citation type="journal article" date="2017" name="Genome Announc.">
        <title>Genome sequence of the saprophytic ascomycete Epicoccum nigrum ICMP 19927 strain isolated from New Zealand.</title>
        <authorList>
            <person name="Fokin M."/>
            <person name="Fleetwood D."/>
            <person name="Weir B.S."/>
            <person name="Villas-Boas S.G."/>
        </authorList>
    </citation>
    <scope>NUCLEOTIDE SEQUENCE [LARGE SCALE GENOMIC DNA]</scope>
    <source>
        <strain evidence="5 6">ICMP 19927</strain>
    </source>
</reference>
<gene>
    <name evidence="5" type="ORF">B5807_03635</name>
</gene>
<dbReference type="Pfam" id="PF13460">
    <property type="entry name" value="NAD_binding_10"/>
    <property type="match status" value="1"/>
</dbReference>
<dbReference type="EMBL" id="KZ107840">
    <property type="protein sequence ID" value="OSS51942.1"/>
    <property type="molecule type" value="Genomic_DNA"/>
</dbReference>
<evidence type="ECO:0000256" key="2">
    <source>
        <dbReference type="ARBA" id="ARBA00022857"/>
    </source>
</evidence>
<evidence type="ECO:0000313" key="6">
    <source>
        <dbReference type="Proteomes" id="UP000193240"/>
    </source>
</evidence>
<evidence type="ECO:0000256" key="3">
    <source>
        <dbReference type="ARBA" id="ARBA00023002"/>
    </source>
</evidence>
<dbReference type="Gene3D" id="3.40.50.720">
    <property type="entry name" value="NAD(P)-binding Rossmann-like Domain"/>
    <property type="match status" value="1"/>
</dbReference>
<name>A0A1Y2M7G4_EPING</name>
<dbReference type="GO" id="GO:0016491">
    <property type="term" value="F:oxidoreductase activity"/>
    <property type="evidence" value="ECO:0007669"/>
    <property type="project" value="UniProtKB-KW"/>
</dbReference>
<dbReference type="AlphaFoldDB" id="A0A1Y2M7G4"/>
<feature type="domain" description="NAD(P)-binding" evidence="4">
    <location>
        <begin position="8"/>
        <end position="142"/>
    </location>
</feature>
<evidence type="ECO:0000256" key="1">
    <source>
        <dbReference type="ARBA" id="ARBA00005725"/>
    </source>
</evidence>
<comment type="similarity">
    <text evidence="1">Belongs to the NmrA-type oxidoreductase family. Isoflavone reductase subfamily.</text>
</comment>
<evidence type="ECO:0000313" key="5">
    <source>
        <dbReference type="EMBL" id="OSS51942.1"/>
    </source>
</evidence>
<dbReference type="OMA" id="VGAWKGH"/>
<keyword evidence="2" id="KW-0521">NADP</keyword>
<keyword evidence="3" id="KW-0560">Oxidoreductase</keyword>
<sequence>MVAVAVVGGTGSVGKTIVEAFLEDGTHEVIVFGRKVPEGDLSALTYAVDYNDIEQITQTLDKHDVHTVISTIMMYDPVAAQSERNVITAAAQSATVKRFVQSNWGDKTPEDQSLLIGPNIFREQSFEALRKTNLEWTQFQNGLFLDYFGLPHVESYLSPFVVFVDIAHRTAAIPGSTGDELINLTYTKDLAKFVVASLSLEKWDEVLSVYSDQVSIKQIVDLAEEATGDSFKVIYDSTEMLRRGEVTELPSHPYLYPYFPKPMLTEILSKFALWAVLGIMYTPTKGSLNDKFPHIKTTSAKEIVGSWKGH</sequence>